<gene>
    <name evidence="2" type="ORF">SDC9_151448</name>
</gene>
<dbReference type="PANTHER" id="PTHR33434">
    <property type="entry name" value="DEGV DOMAIN-CONTAINING PROTEIN DR_1986-RELATED"/>
    <property type="match status" value="1"/>
</dbReference>
<dbReference type="GO" id="GO:0008289">
    <property type="term" value="F:lipid binding"/>
    <property type="evidence" value="ECO:0007669"/>
    <property type="project" value="UniProtKB-KW"/>
</dbReference>
<evidence type="ECO:0000256" key="1">
    <source>
        <dbReference type="ARBA" id="ARBA00023121"/>
    </source>
</evidence>
<name>A0A645ESE7_9ZZZZ</name>
<protein>
    <recommendedName>
        <fullName evidence="3">DegV domain-containing protein</fullName>
    </recommendedName>
</protein>
<proteinExistence type="predicted"/>
<dbReference type="PROSITE" id="PS51482">
    <property type="entry name" value="DEGV"/>
    <property type="match status" value="1"/>
</dbReference>
<dbReference type="InterPro" id="IPR043168">
    <property type="entry name" value="DegV_C"/>
</dbReference>
<dbReference type="AlphaFoldDB" id="A0A645ESE7"/>
<dbReference type="PANTHER" id="PTHR33434:SF2">
    <property type="entry name" value="FATTY ACID-BINDING PROTEIN TM_1468"/>
    <property type="match status" value="1"/>
</dbReference>
<dbReference type="NCBIfam" id="TIGR00762">
    <property type="entry name" value="DegV"/>
    <property type="match status" value="1"/>
</dbReference>
<accession>A0A645ESE7</accession>
<dbReference type="InterPro" id="IPR003797">
    <property type="entry name" value="DegV"/>
</dbReference>
<dbReference type="Pfam" id="PF02645">
    <property type="entry name" value="DegV"/>
    <property type="match status" value="1"/>
</dbReference>
<reference evidence="2" key="1">
    <citation type="submission" date="2019-08" db="EMBL/GenBank/DDBJ databases">
        <authorList>
            <person name="Kucharzyk K."/>
            <person name="Murdoch R.W."/>
            <person name="Higgins S."/>
            <person name="Loffler F."/>
        </authorList>
    </citation>
    <scope>NUCLEOTIDE SEQUENCE</scope>
</reference>
<sequence>MSALNSTIDKVNTSFVIDTLDYLHMGGRCTAMELIIGSMLKIRPVIEVKKDGSLGVKEKISGTRKKALDSMILDFKSKLPGIDLHRVFVTHAYCQKDAEYLKSELLKLAPIEEVCFTTAGATISSHCGPDCIGILFIQK</sequence>
<evidence type="ECO:0000313" key="2">
    <source>
        <dbReference type="EMBL" id="MPN04212.1"/>
    </source>
</evidence>
<dbReference type="InterPro" id="IPR050270">
    <property type="entry name" value="DegV_domain_contain"/>
</dbReference>
<comment type="caution">
    <text evidence="2">The sequence shown here is derived from an EMBL/GenBank/DDBJ whole genome shotgun (WGS) entry which is preliminary data.</text>
</comment>
<dbReference type="EMBL" id="VSSQ01050141">
    <property type="protein sequence ID" value="MPN04212.1"/>
    <property type="molecule type" value="Genomic_DNA"/>
</dbReference>
<evidence type="ECO:0008006" key="3">
    <source>
        <dbReference type="Google" id="ProtNLM"/>
    </source>
</evidence>
<organism evidence="2">
    <name type="scientific">bioreactor metagenome</name>
    <dbReference type="NCBI Taxonomy" id="1076179"/>
    <lineage>
        <taxon>unclassified sequences</taxon>
        <taxon>metagenomes</taxon>
        <taxon>ecological metagenomes</taxon>
    </lineage>
</organism>
<keyword evidence="1" id="KW-0446">Lipid-binding</keyword>
<dbReference type="SUPFAM" id="SSF82549">
    <property type="entry name" value="DAK1/DegV-like"/>
    <property type="match status" value="1"/>
</dbReference>
<dbReference type="Gene3D" id="3.30.1180.10">
    <property type="match status" value="1"/>
</dbReference>